<name>A0A2S9J492_9SPHI</name>
<sequence length="167" mass="19503">MMCVWVMFSFLLTRIPWLILYDDDDMVCKFCGLNDKYLFIFTTMLEIKRNTENLRHILLMWFVLFSLSPCVVKEVLTSAANIDYVKPLNTTKASTRSNLCSYSLNMGLRISTVRKSKINQQIDPVDLSRDQLLDLLSAKVLRHYTATFRGNSPPKYILYKRMKIDVV</sequence>
<organism evidence="1 2">
    <name type="scientific">Sphingobacterium haloxyli</name>
    <dbReference type="NCBI Taxonomy" id="2100533"/>
    <lineage>
        <taxon>Bacteria</taxon>
        <taxon>Pseudomonadati</taxon>
        <taxon>Bacteroidota</taxon>
        <taxon>Sphingobacteriia</taxon>
        <taxon>Sphingobacteriales</taxon>
        <taxon>Sphingobacteriaceae</taxon>
        <taxon>Sphingobacterium</taxon>
    </lineage>
</organism>
<evidence type="ECO:0000313" key="1">
    <source>
        <dbReference type="EMBL" id="PRD47549.1"/>
    </source>
</evidence>
<protein>
    <submittedName>
        <fullName evidence="1">Uncharacterized protein</fullName>
    </submittedName>
</protein>
<evidence type="ECO:0000313" key="2">
    <source>
        <dbReference type="Proteomes" id="UP000239711"/>
    </source>
</evidence>
<comment type="caution">
    <text evidence="1">The sequence shown here is derived from an EMBL/GenBank/DDBJ whole genome shotgun (WGS) entry which is preliminary data.</text>
</comment>
<accession>A0A2S9J492</accession>
<gene>
    <name evidence="1" type="ORF">C5745_09525</name>
</gene>
<dbReference type="Proteomes" id="UP000239711">
    <property type="component" value="Unassembled WGS sequence"/>
</dbReference>
<keyword evidence="2" id="KW-1185">Reference proteome</keyword>
<dbReference type="EMBL" id="PVBQ01000006">
    <property type="protein sequence ID" value="PRD47549.1"/>
    <property type="molecule type" value="Genomic_DNA"/>
</dbReference>
<reference evidence="1 2" key="1">
    <citation type="submission" date="2018-02" db="EMBL/GenBank/DDBJ databases">
        <title>The draft genome of Sphingobacterium sp. 5JN-11.</title>
        <authorList>
            <person name="Liu L."/>
            <person name="Li L."/>
            <person name="Liang L."/>
            <person name="Zhang X."/>
            <person name="Wang T."/>
        </authorList>
    </citation>
    <scope>NUCLEOTIDE SEQUENCE [LARGE SCALE GENOMIC DNA]</scope>
    <source>
        <strain evidence="1 2">5JN-11</strain>
    </source>
</reference>
<dbReference type="AlphaFoldDB" id="A0A2S9J492"/>
<proteinExistence type="predicted"/>